<evidence type="ECO:0000313" key="3">
    <source>
        <dbReference type="Proteomes" id="UP000002282"/>
    </source>
</evidence>
<reference evidence="2 3" key="1">
    <citation type="journal article" date="2007" name="Nature">
        <title>Evolution of genes and genomes on the Drosophila phylogeny.</title>
        <authorList>
            <consortium name="Drosophila 12 Genomes Consortium"/>
            <person name="Clark A.G."/>
            <person name="Eisen M.B."/>
            <person name="Smith D.R."/>
            <person name="Bergman C.M."/>
            <person name="Oliver B."/>
            <person name="Markow T.A."/>
            <person name="Kaufman T.C."/>
            <person name="Kellis M."/>
            <person name="Gelbart W."/>
            <person name="Iyer V.N."/>
            <person name="Pollard D.A."/>
            <person name="Sackton T.B."/>
            <person name="Larracuente A.M."/>
            <person name="Singh N.D."/>
            <person name="Abad J.P."/>
            <person name="Abt D.N."/>
            <person name="Adryan B."/>
            <person name="Aguade M."/>
            <person name="Akashi H."/>
            <person name="Anderson W.W."/>
            <person name="Aquadro C.F."/>
            <person name="Ardell D.H."/>
            <person name="Arguello R."/>
            <person name="Artieri C.G."/>
            <person name="Barbash D.A."/>
            <person name="Barker D."/>
            <person name="Barsanti P."/>
            <person name="Batterham P."/>
            <person name="Batzoglou S."/>
            <person name="Begun D."/>
            <person name="Bhutkar A."/>
            <person name="Blanco E."/>
            <person name="Bosak S.A."/>
            <person name="Bradley R.K."/>
            <person name="Brand A.D."/>
            <person name="Brent M.R."/>
            <person name="Brooks A.N."/>
            <person name="Brown R.H."/>
            <person name="Butlin R.K."/>
            <person name="Caggese C."/>
            <person name="Calvi B.R."/>
            <person name="Bernardo de Carvalho A."/>
            <person name="Caspi A."/>
            <person name="Castrezana S."/>
            <person name="Celniker S.E."/>
            <person name="Chang J.L."/>
            <person name="Chapple C."/>
            <person name="Chatterji S."/>
            <person name="Chinwalla A."/>
            <person name="Civetta A."/>
            <person name="Clifton S.W."/>
            <person name="Comeron J.M."/>
            <person name="Costello J.C."/>
            <person name="Coyne J.A."/>
            <person name="Daub J."/>
            <person name="David R.G."/>
            <person name="Delcher A.L."/>
            <person name="Delehaunty K."/>
            <person name="Do C.B."/>
            <person name="Ebling H."/>
            <person name="Edwards K."/>
            <person name="Eickbush T."/>
            <person name="Evans J.D."/>
            <person name="Filipski A."/>
            <person name="Findeiss S."/>
            <person name="Freyhult E."/>
            <person name="Fulton L."/>
            <person name="Fulton R."/>
            <person name="Garcia A.C."/>
            <person name="Gardiner A."/>
            <person name="Garfield D.A."/>
            <person name="Garvin B.E."/>
            <person name="Gibson G."/>
            <person name="Gilbert D."/>
            <person name="Gnerre S."/>
            <person name="Godfrey J."/>
            <person name="Good R."/>
            <person name="Gotea V."/>
            <person name="Gravely B."/>
            <person name="Greenberg A.J."/>
            <person name="Griffiths-Jones S."/>
            <person name="Gross S."/>
            <person name="Guigo R."/>
            <person name="Gustafson E.A."/>
            <person name="Haerty W."/>
            <person name="Hahn M.W."/>
            <person name="Halligan D.L."/>
            <person name="Halpern A.L."/>
            <person name="Halter G.M."/>
            <person name="Han M.V."/>
            <person name="Heger A."/>
            <person name="Hillier L."/>
            <person name="Hinrichs A.S."/>
            <person name="Holmes I."/>
            <person name="Hoskins R.A."/>
            <person name="Hubisz M.J."/>
            <person name="Hultmark D."/>
            <person name="Huntley M.A."/>
            <person name="Jaffe D.B."/>
            <person name="Jagadeeshan S."/>
            <person name="Jeck W.R."/>
            <person name="Johnson J."/>
            <person name="Jones C.D."/>
            <person name="Jordan W.C."/>
            <person name="Karpen G.H."/>
            <person name="Kataoka E."/>
            <person name="Keightley P.D."/>
            <person name="Kheradpour P."/>
            <person name="Kirkness E.F."/>
            <person name="Koerich L.B."/>
            <person name="Kristiansen K."/>
            <person name="Kudrna D."/>
            <person name="Kulathinal R.J."/>
            <person name="Kumar S."/>
            <person name="Kwok R."/>
            <person name="Lander E."/>
            <person name="Langley C.H."/>
            <person name="Lapoint R."/>
            <person name="Lazzaro B.P."/>
            <person name="Lee S.J."/>
            <person name="Levesque L."/>
            <person name="Li R."/>
            <person name="Lin C.F."/>
            <person name="Lin M.F."/>
            <person name="Lindblad-Toh K."/>
            <person name="Llopart A."/>
            <person name="Long M."/>
            <person name="Low L."/>
            <person name="Lozovsky E."/>
            <person name="Lu J."/>
            <person name="Luo M."/>
            <person name="Machado C.A."/>
            <person name="Makalowski W."/>
            <person name="Marzo M."/>
            <person name="Matsuda M."/>
            <person name="Matzkin L."/>
            <person name="McAllister B."/>
            <person name="McBride C.S."/>
            <person name="McKernan B."/>
            <person name="McKernan K."/>
            <person name="Mendez-Lago M."/>
            <person name="Minx P."/>
            <person name="Mollenhauer M.U."/>
            <person name="Montooth K."/>
            <person name="Mount S.M."/>
            <person name="Mu X."/>
            <person name="Myers E."/>
            <person name="Negre B."/>
            <person name="Newfeld S."/>
            <person name="Nielsen R."/>
            <person name="Noor M.A."/>
            <person name="O'Grady P."/>
            <person name="Pachter L."/>
            <person name="Papaceit M."/>
            <person name="Parisi M.J."/>
            <person name="Parisi M."/>
            <person name="Parts L."/>
            <person name="Pedersen J.S."/>
            <person name="Pesole G."/>
            <person name="Phillippy A.M."/>
            <person name="Ponting C.P."/>
            <person name="Pop M."/>
            <person name="Porcelli D."/>
            <person name="Powell J.R."/>
            <person name="Prohaska S."/>
            <person name="Pruitt K."/>
            <person name="Puig M."/>
            <person name="Quesneville H."/>
            <person name="Ram K.R."/>
            <person name="Rand D."/>
            <person name="Rasmussen M.D."/>
            <person name="Reed L.K."/>
            <person name="Reenan R."/>
            <person name="Reily A."/>
            <person name="Remington K.A."/>
            <person name="Rieger T.T."/>
            <person name="Ritchie M.G."/>
            <person name="Robin C."/>
            <person name="Rogers Y.H."/>
            <person name="Rohde C."/>
            <person name="Rozas J."/>
            <person name="Rubenfield M.J."/>
            <person name="Ruiz A."/>
            <person name="Russo S."/>
            <person name="Salzberg S.L."/>
            <person name="Sanchez-Gracia A."/>
            <person name="Saranga D.J."/>
            <person name="Sato H."/>
            <person name="Schaeffer S.W."/>
            <person name="Schatz M.C."/>
            <person name="Schlenke T."/>
            <person name="Schwartz R."/>
            <person name="Segarra C."/>
            <person name="Singh R.S."/>
            <person name="Sirot L."/>
            <person name="Sirota M."/>
            <person name="Sisneros N.B."/>
            <person name="Smith C.D."/>
            <person name="Smith T.F."/>
            <person name="Spieth J."/>
            <person name="Stage D.E."/>
            <person name="Stark A."/>
            <person name="Stephan W."/>
            <person name="Strausberg R.L."/>
            <person name="Strempel S."/>
            <person name="Sturgill D."/>
            <person name="Sutton G."/>
            <person name="Sutton G.G."/>
            <person name="Tao W."/>
            <person name="Teichmann S."/>
            <person name="Tobari Y.N."/>
            <person name="Tomimura Y."/>
            <person name="Tsolas J.M."/>
            <person name="Valente V.L."/>
            <person name="Venter E."/>
            <person name="Venter J.C."/>
            <person name="Vicario S."/>
            <person name="Vieira F.G."/>
            <person name="Vilella A.J."/>
            <person name="Villasante A."/>
            <person name="Walenz B."/>
            <person name="Wang J."/>
            <person name="Wasserman M."/>
            <person name="Watts T."/>
            <person name="Wilson D."/>
            <person name="Wilson R.K."/>
            <person name="Wing R.A."/>
            <person name="Wolfner M.F."/>
            <person name="Wong A."/>
            <person name="Wong G.K."/>
            <person name="Wu C.I."/>
            <person name="Wu G."/>
            <person name="Yamamoto D."/>
            <person name="Yang H.P."/>
            <person name="Yang S.P."/>
            <person name="Yorke J.A."/>
            <person name="Yoshida K."/>
            <person name="Zdobnov E."/>
            <person name="Zhang P."/>
            <person name="Zhang Y."/>
            <person name="Zimin A.V."/>
            <person name="Baldwin J."/>
            <person name="Abdouelleil A."/>
            <person name="Abdulkadir J."/>
            <person name="Abebe A."/>
            <person name="Abera B."/>
            <person name="Abreu J."/>
            <person name="Acer S.C."/>
            <person name="Aftuck L."/>
            <person name="Alexander A."/>
            <person name="An P."/>
            <person name="Anderson E."/>
            <person name="Anderson S."/>
            <person name="Arachi H."/>
            <person name="Azer M."/>
            <person name="Bachantsang P."/>
            <person name="Barry A."/>
            <person name="Bayul T."/>
            <person name="Berlin A."/>
            <person name="Bessette D."/>
            <person name="Bloom T."/>
            <person name="Blye J."/>
            <person name="Boguslavskiy L."/>
            <person name="Bonnet C."/>
            <person name="Boukhgalter B."/>
            <person name="Bourzgui I."/>
            <person name="Brown A."/>
            <person name="Cahill P."/>
            <person name="Channer S."/>
            <person name="Cheshatsang Y."/>
            <person name="Chuda L."/>
            <person name="Citroen M."/>
            <person name="Collymore A."/>
            <person name="Cooke P."/>
            <person name="Costello M."/>
            <person name="D'Aco K."/>
            <person name="Daza R."/>
            <person name="De Haan G."/>
            <person name="DeGray S."/>
            <person name="DeMaso C."/>
            <person name="Dhargay N."/>
            <person name="Dooley K."/>
            <person name="Dooley E."/>
            <person name="Doricent M."/>
            <person name="Dorje P."/>
            <person name="Dorjee K."/>
            <person name="Dupes A."/>
            <person name="Elong R."/>
            <person name="Falk J."/>
            <person name="Farina A."/>
            <person name="Faro S."/>
            <person name="Ferguson D."/>
            <person name="Fisher S."/>
            <person name="Foley C.D."/>
            <person name="Franke A."/>
            <person name="Friedrich D."/>
            <person name="Gadbois L."/>
            <person name="Gearin G."/>
            <person name="Gearin C.R."/>
            <person name="Giannoukos G."/>
            <person name="Goode T."/>
            <person name="Graham J."/>
            <person name="Grandbois E."/>
            <person name="Grewal S."/>
            <person name="Gyaltsen K."/>
            <person name="Hafez N."/>
            <person name="Hagos B."/>
            <person name="Hall J."/>
            <person name="Henson C."/>
            <person name="Hollinger A."/>
            <person name="Honan T."/>
            <person name="Huard M.D."/>
            <person name="Hughes L."/>
            <person name="Hurhula B."/>
            <person name="Husby M.E."/>
            <person name="Kamat A."/>
            <person name="Kanga B."/>
            <person name="Kashin S."/>
            <person name="Khazanovich D."/>
            <person name="Kisner P."/>
            <person name="Lance K."/>
            <person name="Lara M."/>
            <person name="Lee W."/>
            <person name="Lennon N."/>
            <person name="Letendre F."/>
            <person name="LeVine R."/>
            <person name="Lipovsky A."/>
            <person name="Liu X."/>
            <person name="Liu J."/>
            <person name="Liu S."/>
            <person name="Lokyitsang T."/>
            <person name="Lokyitsang Y."/>
            <person name="Lubonja R."/>
            <person name="Lui A."/>
            <person name="MacDonald P."/>
            <person name="Magnisalis V."/>
            <person name="Maru K."/>
            <person name="Matthews C."/>
            <person name="McCusker W."/>
            <person name="McDonough S."/>
            <person name="Mehta T."/>
            <person name="Meldrim J."/>
            <person name="Meneus L."/>
            <person name="Mihai O."/>
            <person name="Mihalev A."/>
            <person name="Mihova T."/>
            <person name="Mittelman R."/>
            <person name="Mlenga V."/>
            <person name="Montmayeur A."/>
            <person name="Mulrain L."/>
            <person name="Navidi A."/>
            <person name="Naylor J."/>
            <person name="Negash T."/>
            <person name="Nguyen T."/>
            <person name="Nguyen N."/>
            <person name="Nicol R."/>
            <person name="Norbu C."/>
            <person name="Norbu N."/>
            <person name="Novod N."/>
            <person name="O'Neill B."/>
            <person name="Osman S."/>
            <person name="Markiewicz E."/>
            <person name="Oyono O.L."/>
            <person name="Patti C."/>
            <person name="Phunkhang P."/>
            <person name="Pierre F."/>
            <person name="Priest M."/>
            <person name="Raghuraman S."/>
            <person name="Rege F."/>
            <person name="Reyes R."/>
            <person name="Rise C."/>
            <person name="Rogov P."/>
            <person name="Ross K."/>
            <person name="Ryan E."/>
            <person name="Settipalli S."/>
            <person name="Shea T."/>
            <person name="Sherpa N."/>
            <person name="Shi L."/>
            <person name="Shih D."/>
            <person name="Sparrow T."/>
            <person name="Spaulding J."/>
            <person name="Stalker J."/>
            <person name="Stange-Thomann N."/>
            <person name="Stavropoulos S."/>
            <person name="Stone C."/>
            <person name="Strader C."/>
            <person name="Tesfaye S."/>
            <person name="Thomson T."/>
            <person name="Thoulutsang Y."/>
            <person name="Thoulutsang D."/>
            <person name="Topham K."/>
            <person name="Topping I."/>
            <person name="Tsamla T."/>
            <person name="Vassiliev H."/>
            <person name="Vo A."/>
            <person name="Wangchuk T."/>
            <person name="Wangdi T."/>
            <person name="Weiand M."/>
            <person name="Wilkinson J."/>
            <person name="Wilson A."/>
            <person name="Yadav S."/>
            <person name="Young G."/>
            <person name="Yu Q."/>
            <person name="Zembek L."/>
            <person name="Zhong D."/>
            <person name="Zimmer A."/>
            <person name="Zwirko Z."/>
            <person name="Jaffe D.B."/>
            <person name="Alvarez P."/>
            <person name="Brockman W."/>
            <person name="Butler J."/>
            <person name="Chin C."/>
            <person name="Gnerre S."/>
            <person name="Grabherr M."/>
            <person name="Kleber M."/>
            <person name="Mauceli E."/>
            <person name="MacCallum I."/>
        </authorList>
    </citation>
    <scope>NUCLEOTIDE SEQUENCE [LARGE SCALE GENOMIC DNA]</scope>
    <source>
        <strain evidence="3">Tai18E2 / Tucson 14021-0261.01</strain>
    </source>
</reference>
<dbReference type="AlphaFoldDB" id="B4PXW5"/>
<reference evidence="2 3" key="2">
    <citation type="journal article" date="2007" name="PLoS Biol.">
        <title>Principles of genome evolution in the Drosophila melanogaster species group.</title>
        <authorList>
            <person name="Ranz J.M."/>
            <person name="Maurin D."/>
            <person name="Chan Y.S."/>
            <person name="von Grotthuss M."/>
            <person name="Hillier L.W."/>
            <person name="Roote J."/>
            <person name="Ashburner M."/>
            <person name="Bergman C.M."/>
        </authorList>
    </citation>
    <scope>NUCLEOTIDE SEQUENCE [LARGE SCALE GENOMIC DNA]</scope>
    <source>
        <strain evidence="3">Tai18E2 / Tucson 14021-0261.01</strain>
    </source>
</reference>
<evidence type="ECO:0000256" key="1">
    <source>
        <dbReference type="SAM" id="MobiDB-lite"/>
    </source>
</evidence>
<proteinExistence type="predicted"/>
<evidence type="ECO:0000313" key="2">
    <source>
        <dbReference type="EMBL" id="EDX01951.2"/>
    </source>
</evidence>
<feature type="compositionally biased region" description="Basic residues" evidence="1">
    <location>
        <begin position="1"/>
        <end position="10"/>
    </location>
</feature>
<dbReference type="HOGENOM" id="CLU_2402051_0_0_1"/>
<name>B4PXW5_DROYA</name>
<sequence length="52" mass="5957">MTPKAKKRTRMILEQEETTLEPSSVHSTDSCQTLLGFHCDIDQDRDLMPPPQ</sequence>
<gene>
    <name evidence="2" type="primary">Dyak\GE15950</name>
    <name evidence="2" type="synonym">dyak_GLEANR_17417</name>
    <name evidence="2" type="synonym">GE15950</name>
    <name evidence="2" type="ORF">Dyak_GE15950</name>
</gene>
<keyword evidence="3" id="KW-1185">Reference proteome</keyword>
<organism evidence="2 3">
    <name type="scientific">Drosophila yakuba</name>
    <name type="common">Fruit fly</name>
    <dbReference type="NCBI Taxonomy" id="7245"/>
    <lineage>
        <taxon>Eukaryota</taxon>
        <taxon>Metazoa</taxon>
        <taxon>Ecdysozoa</taxon>
        <taxon>Arthropoda</taxon>
        <taxon>Hexapoda</taxon>
        <taxon>Insecta</taxon>
        <taxon>Pterygota</taxon>
        <taxon>Neoptera</taxon>
        <taxon>Endopterygota</taxon>
        <taxon>Diptera</taxon>
        <taxon>Brachycera</taxon>
        <taxon>Muscomorpha</taxon>
        <taxon>Ephydroidea</taxon>
        <taxon>Drosophilidae</taxon>
        <taxon>Drosophila</taxon>
        <taxon>Sophophora</taxon>
    </lineage>
</organism>
<accession>B4PXW5</accession>
<dbReference type="Proteomes" id="UP000002282">
    <property type="component" value="Chromosome X"/>
</dbReference>
<feature type="region of interest" description="Disordered" evidence="1">
    <location>
        <begin position="1"/>
        <end position="27"/>
    </location>
</feature>
<protein>
    <submittedName>
        <fullName evidence="2">Uncharacterized protein</fullName>
    </submittedName>
</protein>
<dbReference type="KEGG" id="dya:Dyak_GE15950"/>
<dbReference type="EMBL" id="CM000162">
    <property type="protein sequence ID" value="EDX01951.2"/>
    <property type="molecule type" value="Genomic_DNA"/>
</dbReference>